<sequence length="84" mass="9090">MRVFLGFLAMLSMSQPAMACAMDGMFGGAHRFNPFLAMQAGSGDLSVNQNDDLYDSQDDYSDNADGSEMEDTGQEPAEDNPLDL</sequence>
<reference evidence="4" key="1">
    <citation type="submission" date="2016-11" db="EMBL/GenBank/DDBJ databases">
        <authorList>
            <person name="Varghese N."/>
            <person name="Submissions S."/>
        </authorList>
    </citation>
    <scope>NUCLEOTIDE SEQUENCE [LARGE SCALE GENOMIC DNA]</scope>
    <source>
        <strain evidence="4">DSM 22363</strain>
    </source>
</reference>
<dbReference type="EMBL" id="FSQW01000002">
    <property type="protein sequence ID" value="SIN82748.1"/>
    <property type="molecule type" value="Genomic_DNA"/>
</dbReference>
<gene>
    <name evidence="3" type="ORF">SAMN02745824_1936</name>
</gene>
<keyword evidence="4" id="KW-1185">Reference proteome</keyword>
<feature type="chain" id="PRO_5012093938" evidence="2">
    <location>
        <begin position="20"/>
        <end position="84"/>
    </location>
</feature>
<name>A0A1N6EI99_9SPHN</name>
<evidence type="ECO:0000313" key="4">
    <source>
        <dbReference type="Proteomes" id="UP000185192"/>
    </source>
</evidence>
<evidence type="ECO:0000313" key="3">
    <source>
        <dbReference type="EMBL" id="SIN82748.1"/>
    </source>
</evidence>
<accession>A0A1N6EI99</accession>
<feature type="region of interest" description="Disordered" evidence="1">
    <location>
        <begin position="46"/>
        <end position="84"/>
    </location>
</feature>
<protein>
    <submittedName>
        <fullName evidence="3">Uncharacterized protein</fullName>
    </submittedName>
</protein>
<feature type="compositionally biased region" description="Acidic residues" evidence="1">
    <location>
        <begin position="52"/>
        <end position="84"/>
    </location>
</feature>
<dbReference type="Proteomes" id="UP000185192">
    <property type="component" value="Unassembled WGS sequence"/>
</dbReference>
<dbReference type="AlphaFoldDB" id="A0A1N6EI99"/>
<feature type="signal peptide" evidence="2">
    <location>
        <begin position="1"/>
        <end position="19"/>
    </location>
</feature>
<dbReference type="RefSeq" id="WP_143182826.1">
    <property type="nucleotide sequence ID" value="NZ_FSQW01000002.1"/>
</dbReference>
<evidence type="ECO:0000256" key="2">
    <source>
        <dbReference type="SAM" id="SignalP"/>
    </source>
</evidence>
<dbReference type="STRING" id="1123272.SAMN02745824_1936"/>
<proteinExistence type="predicted"/>
<keyword evidence="2" id="KW-0732">Signal</keyword>
<evidence type="ECO:0000256" key="1">
    <source>
        <dbReference type="SAM" id="MobiDB-lite"/>
    </source>
</evidence>
<organism evidence="3 4">
    <name type="scientific">Parasphingorhabdus marina DSM 22363</name>
    <dbReference type="NCBI Taxonomy" id="1123272"/>
    <lineage>
        <taxon>Bacteria</taxon>
        <taxon>Pseudomonadati</taxon>
        <taxon>Pseudomonadota</taxon>
        <taxon>Alphaproteobacteria</taxon>
        <taxon>Sphingomonadales</taxon>
        <taxon>Sphingomonadaceae</taxon>
        <taxon>Parasphingorhabdus</taxon>
    </lineage>
</organism>